<reference evidence="1" key="1">
    <citation type="journal article" date="2014" name="Front. Microbiol.">
        <title>High frequency of phylogenetically diverse reductive dehalogenase-homologous genes in deep subseafloor sedimentary metagenomes.</title>
        <authorList>
            <person name="Kawai M."/>
            <person name="Futagami T."/>
            <person name="Toyoda A."/>
            <person name="Takaki Y."/>
            <person name="Nishi S."/>
            <person name="Hori S."/>
            <person name="Arai W."/>
            <person name="Tsubouchi T."/>
            <person name="Morono Y."/>
            <person name="Uchiyama I."/>
            <person name="Ito T."/>
            <person name="Fujiyama A."/>
            <person name="Inagaki F."/>
            <person name="Takami H."/>
        </authorList>
    </citation>
    <scope>NUCLEOTIDE SEQUENCE</scope>
    <source>
        <strain evidence="1">Expedition CK06-06</strain>
    </source>
</reference>
<sequence length="100" mass="11465">MAGGILWGAWETNLFDGALHAPLLINRYGSLLKKVKENRKLEDGLRLQSEGFRQDVLKLINQLKVERERFDSLTFDYTGSQNKILQLQSVIDKYEVAALQ</sequence>
<accession>X1CHP8</accession>
<comment type="caution">
    <text evidence="1">The sequence shown here is derived from an EMBL/GenBank/DDBJ whole genome shotgun (WGS) entry which is preliminary data.</text>
</comment>
<proteinExistence type="predicted"/>
<evidence type="ECO:0000313" key="1">
    <source>
        <dbReference type="EMBL" id="GAG92607.1"/>
    </source>
</evidence>
<dbReference type="AlphaFoldDB" id="X1CHP8"/>
<dbReference type="EMBL" id="BART01028732">
    <property type="protein sequence ID" value="GAG92607.1"/>
    <property type="molecule type" value="Genomic_DNA"/>
</dbReference>
<protein>
    <submittedName>
        <fullName evidence="1">Uncharacterized protein</fullName>
    </submittedName>
</protein>
<organism evidence="1">
    <name type="scientific">marine sediment metagenome</name>
    <dbReference type="NCBI Taxonomy" id="412755"/>
    <lineage>
        <taxon>unclassified sequences</taxon>
        <taxon>metagenomes</taxon>
        <taxon>ecological metagenomes</taxon>
    </lineage>
</organism>
<gene>
    <name evidence="1" type="ORF">S01H4_50577</name>
</gene>
<name>X1CHP8_9ZZZZ</name>